<evidence type="ECO:0000313" key="3">
    <source>
        <dbReference type="Proteomes" id="UP001500841"/>
    </source>
</evidence>
<proteinExistence type="predicted"/>
<organism evidence="2 3">
    <name type="scientific">Mucilaginibacter panaciglaebae</name>
    <dbReference type="NCBI Taxonomy" id="502331"/>
    <lineage>
        <taxon>Bacteria</taxon>
        <taxon>Pseudomonadati</taxon>
        <taxon>Bacteroidota</taxon>
        <taxon>Sphingobacteriia</taxon>
        <taxon>Sphingobacteriales</taxon>
        <taxon>Sphingobacteriaceae</taxon>
        <taxon>Mucilaginibacter</taxon>
    </lineage>
</organism>
<gene>
    <name evidence="2" type="ORF">GCM10022392_18980</name>
</gene>
<accession>A0ABP7WSW9</accession>
<comment type="caution">
    <text evidence="2">The sequence shown here is derived from an EMBL/GenBank/DDBJ whole genome shotgun (WGS) entry which is preliminary data.</text>
</comment>
<keyword evidence="1" id="KW-0732">Signal</keyword>
<name>A0ABP7WSW9_9SPHI</name>
<keyword evidence="3" id="KW-1185">Reference proteome</keyword>
<dbReference type="RefSeq" id="WP_345103318.1">
    <property type="nucleotide sequence ID" value="NZ_BAABCV010000006.1"/>
</dbReference>
<dbReference type="Proteomes" id="UP001500841">
    <property type="component" value="Unassembled WGS sequence"/>
</dbReference>
<feature type="signal peptide" evidence="1">
    <location>
        <begin position="1"/>
        <end position="22"/>
    </location>
</feature>
<reference evidence="3" key="1">
    <citation type="journal article" date="2019" name="Int. J. Syst. Evol. Microbiol.">
        <title>The Global Catalogue of Microorganisms (GCM) 10K type strain sequencing project: providing services to taxonomists for standard genome sequencing and annotation.</title>
        <authorList>
            <consortium name="The Broad Institute Genomics Platform"/>
            <consortium name="The Broad Institute Genome Sequencing Center for Infectious Disease"/>
            <person name="Wu L."/>
            <person name="Ma J."/>
        </authorList>
    </citation>
    <scope>NUCLEOTIDE SEQUENCE [LARGE SCALE GENOMIC DNA]</scope>
    <source>
        <strain evidence="3">JCM 17085</strain>
    </source>
</reference>
<sequence>MRSLTPLILIIVLLFAAKPLFAQETVNKGDIIIHIHGSGPDFMSKYQVDIYRRSNSIKIIYAVFDSIRVSATRKDTAFARVSAKYMKGGGDSIENKRLSDAVYDYFERYSVYDRDSVTIAVRKDTAYNHLLERVAKAHTEDLLQTERNKNRNLLDGVHMAFTMVTASGKKVVGARSPRQTSHPLLYSLLSETMKIGRTHKLGPFLHRKSFGGY</sequence>
<feature type="chain" id="PRO_5046182513" evidence="1">
    <location>
        <begin position="23"/>
        <end position="213"/>
    </location>
</feature>
<evidence type="ECO:0000256" key="1">
    <source>
        <dbReference type="SAM" id="SignalP"/>
    </source>
</evidence>
<protein>
    <submittedName>
        <fullName evidence="2">Uncharacterized protein</fullName>
    </submittedName>
</protein>
<dbReference type="EMBL" id="BAABCV010000006">
    <property type="protein sequence ID" value="GAA4096035.1"/>
    <property type="molecule type" value="Genomic_DNA"/>
</dbReference>
<evidence type="ECO:0000313" key="2">
    <source>
        <dbReference type="EMBL" id="GAA4096035.1"/>
    </source>
</evidence>